<accession>A0ABQ1YHV6</accession>
<evidence type="ECO:0000313" key="2">
    <source>
        <dbReference type="Proteomes" id="UP000600214"/>
    </source>
</evidence>
<reference evidence="2" key="1">
    <citation type="journal article" date="2019" name="Int. J. Syst. Evol. Microbiol.">
        <title>The Global Catalogue of Microorganisms (GCM) 10K type strain sequencing project: providing services to taxonomists for standard genome sequencing and annotation.</title>
        <authorList>
            <consortium name="The Broad Institute Genomics Platform"/>
            <consortium name="The Broad Institute Genome Sequencing Center for Infectious Disease"/>
            <person name="Wu L."/>
            <person name="Ma J."/>
        </authorList>
    </citation>
    <scope>NUCLEOTIDE SEQUENCE [LARGE SCALE GENOMIC DNA]</scope>
    <source>
        <strain evidence="2">CGMCC 1.15288</strain>
    </source>
</reference>
<protein>
    <submittedName>
        <fullName evidence="1">Uncharacterized protein</fullName>
    </submittedName>
</protein>
<name>A0ABQ1YHV6_9BACT</name>
<sequence>MNTIMVNTTLGKVENIEEVLKGEFAVVAEWQQKGILAHIFVKEAAGGVQVAIASIKGPHR</sequence>
<gene>
    <name evidence="1" type="ORF">GCM10007423_11630</name>
</gene>
<dbReference type="RefSeq" id="WP_188929578.1">
    <property type="nucleotide sequence ID" value="NZ_BMIA01000001.1"/>
</dbReference>
<dbReference type="EMBL" id="BMIA01000001">
    <property type="protein sequence ID" value="GGH26552.1"/>
    <property type="molecule type" value="Genomic_DNA"/>
</dbReference>
<comment type="caution">
    <text evidence="1">The sequence shown here is derived from an EMBL/GenBank/DDBJ whole genome shotgun (WGS) entry which is preliminary data.</text>
</comment>
<proteinExistence type="predicted"/>
<dbReference type="Proteomes" id="UP000600214">
    <property type="component" value="Unassembled WGS sequence"/>
</dbReference>
<evidence type="ECO:0000313" key="1">
    <source>
        <dbReference type="EMBL" id="GGH26552.1"/>
    </source>
</evidence>
<keyword evidence="2" id="KW-1185">Reference proteome</keyword>
<organism evidence="1 2">
    <name type="scientific">Dyadobacter endophyticus</name>
    <dbReference type="NCBI Taxonomy" id="1749036"/>
    <lineage>
        <taxon>Bacteria</taxon>
        <taxon>Pseudomonadati</taxon>
        <taxon>Bacteroidota</taxon>
        <taxon>Cytophagia</taxon>
        <taxon>Cytophagales</taxon>
        <taxon>Spirosomataceae</taxon>
        <taxon>Dyadobacter</taxon>
    </lineage>
</organism>